<keyword evidence="2" id="KW-1185">Reference proteome</keyword>
<sequence>MNANQIAHALLSDSLPKTSFQGVFASDPLRELQPNYPCSLVINLDPSHLPGSHWVAVFISKERHGEYFDSYGLPPSTLSAINTFMNRACLQHDYNERTLQGLFSNVWALRHIFSAAQKSRLEDGNYKVLVHFATRRQ</sequence>
<proteinExistence type="predicted"/>
<protein>
    <submittedName>
        <fullName evidence="1">Uncharacterized protein</fullName>
    </submittedName>
</protein>
<evidence type="ECO:0000313" key="2">
    <source>
        <dbReference type="Proteomes" id="UP001152320"/>
    </source>
</evidence>
<accession>A0A9Q1CTB1</accession>
<evidence type="ECO:0000313" key="1">
    <source>
        <dbReference type="EMBL" id="KAJ8050089.1"/>
    </source>
</evidence>
<dbReference type="OrthoDB" id="6417850at2759"/>
<comment type="caution">
    <text evidence="1">The sequence shown here is derived from an EMBL/GenBank/DDBJ whole genome shotgun (WGS) entry which is preliminary data.</text>
</comment>
<organism evidence="1 2">
    <name type="scientific">Holothuria leucospilota</name>
    <name type="common">Black long sea cucumber</name>
    <name type="synonym">Mertensiothuria leucospilota</name>
    <dbReference type="NCBI Taxonomy" id="206669"/>
    <lineage>
        <taxon>Eukaryota</taxon>
        <taxon>Metazoa</taxon>
        <taxon>Echinodermata</taxon>
        <taxon>Eleutherozoa</taxon>
        <taxon>Echinozoa</taxon>
        <taxon>Holothuroidea</taxon>
        <taxon>Aspidochirotacea</taxon>
        <taxon>Aspidochirotida</taxon>
        <taxon>Holothuriidae</taxon>
        <taxon>Holothuria</taxon>
    </lineage>
</organism>
<reference evidence="1" key="1">
    <citation type="submission" date="2021-10" db="EMBL/GenBank/DDBJ databases">
        <title>Tropical sea cucumber genome reveals ecological adaptation and Cuvierian tubules defense mechanism.</title>
        <authorList>
            <person name="Chen T."/>
        </authorList>
    </citation>
    <scope>NUCLEOTIDE SEQUENCE</scope>
    <source>
        <strain evidence="1">Nanhai2018</strain>
        <tissue evidence="1">Muscle</tissue>
    </source>
</reference>
<dbReference type="EMBL" id="JAIZAY010000001">
    <property type="protein sequence ID" value="KAJ8050089.1"/>
    <property type="molecule type" value="Genomic_DNA"/>
</dbReference>
<dbReference type="Proteomes" id="UP001152320">
    <property type="component" value="Chromosome 1"/>
</dbReference>
<name>A0A9Q1CTB1_HOLLE</name>
<gene>
    <name evidence="1" type="ORF">HOLleu_03153</name>
</gene>
<dbReference type="AlphaFoldDB" id="A0A9Q1CTB1"/>
<dbReference type="Gene3D" id="3.40.395.10">
    <property type="entry name" value="Adenoviral Proteinase, Chain A"/>
    <property type="match status" value="1"/>
</dbReference>